<accession>A0A4T9T6T2</accession>
<dbReference type="InterPro" id="IPR058240">
    <property type="entry name" value="rSAM_sf"/>
</dbReference>
<dbReference type="OrthoDB" id="9808022at2"/>
<reference evidence="3 4" key="1">
    <citation type="submission" date="2019-04" db="EMBL/GenBank/DDBJ databases">
        <title>Microbes associate with the intestines of laboratory mice.</title>
        <authorList>
            <person name="Navarre W."/>
            <person name="Wong E."/>
            <person name="Huang K.C."/>
            <person name="Tropini C."/>
            <person name="Ng K."/>
            <person name="Yu B."/>
        </authorList>
    </citation>
    <scope>NUCLEOTIDE SEQUENCE [LARGE SCALE GENOMIC DNA]</scope>
    <source>
        <strain evidence="3 4">NM48_B13</strain>
    </source>
</reference>
<protein>
    <recommendedName>
        <fullName evidence="1">Heme chaperone HemW</fullName>
    </recommendedName>
</protein>
<evidence type="ECO:0000313" key="3">
    <source>
        <dbReference type="EMBL" id="TJW10212.1"/>
    </source>
</evidence>
<dbReference type="AlphaFoldDB" id="A0A4T9T6T2"/>
<dbReference type="SFLD" id="SFLDG01065">
    <property type="entry name" value="anaerobic_coproporphyrinogen-I"/>
    <property type="match status" value="1"/>
</dbReference>
<dbReference type="Pfam" id="PF04055">
    <property type="entry name" value="Radical_SAM"/>
    <property type="match status" value="1"/>
</dbReference>
<evidence type="ECO:0000313" key="4">
    <source>
        <dbReference type="Proteomes" id="UP000309454"/>
    </source>
</evidence>
<dbReference type="EMBL" id="SSTM01000004">
    <property type="protein sequence ID" value="TJW10212.1"/>
    <property type="molecule type" value="Genomic_DNA"/>
</dbReference>
<dbReference type="InterPro" id="IPR023404">
    <property type="entry name" value="rSAM_horseshoe"/>
</dbReference>
<sequence>MLSERLLSTVVRETTKQYLKLDSCTDARMPAPKPGQPYMLYMHVPFCERLCPYCSFNRFPFSEDRARPYFANMRKEMMMLKELGYDFDSVYIGGGTPTIMLDELCETIDLARDTFSIKEVSSETNPNHLIPSYLEKLKGRVQRLSVGVQSFDDDLLKQMDRYDKYGCGQEILERIAEASPYFVSMNADMIFNFPAQTEDTLVHDIEMVIESGASQTTFYPLMASPSVERSLARTVGKVDYEREGRFYEIITSLLTDEVPGVYTGPEGEQGEKGLFNFGSAWTFNRRPVLARDVQTRPAEQRREYVKLQPGSAPEMVTLAEPDAPVAEAPVASQPMIDEYVVDYEEYPAIGSGGITYLGSSLFVNTFSVKDYNAAIESGRMSMMGKTTFNLRERMRYRFMMQLFGLRLDKKAFERDFGVSIDRGLPAEMTFMRACGAFATDNEYELTLTAKGRYLMVVMMRQFFIGVNNLRDQARAALTGEERELLFG</sequence>
<feature type="domain" description="Radical SAM core" evidence="2">
    <location>
        <begin position="32"/>
        <end position="256"/>
    </location>
</feature>
<name>A0A4T9T6T2_9ACTN</name>
<evidence type="ECO:0000256" key="1">
    <source>
        <dbReference type="ARBA" id="ARBA00017228"/>
    </source>
</evidence>
<dbReference type="GO" id="GO:0005737">
    <property type="term" value="C:cytoplasm"/>
    <property type="evidence" value="ECO:0007669"/>
    <property type="project" value="TreeGrafter"/>
</dbReference>
<evidence type="ECO:0000259" key="2">
    <source>
        <dbReference type="PROSITE" id="PS51918"/>
    </source>
</evidence>
<dbReference type="RefSeq" id="WP_136845867.1">
    <property type="nucleotide sequence ID" value="NZ_SSTM01000004.1"/>
</dbReference>
<dbReference type="Gene3D" id="3.80.30.20">
    <property type="entry name" value="tm_1862 like domain"/>
    <property type="match status" value="1"/>
</dbReference>
<dbReference type="SMART" id="SM00729">
    <property type="entry name" value="Elp3"/>
    <property type="match status" value="1"/>
</dbReference>
<dbReference type="PANTHER" id="PTHR13932">
    <property type="entry name" value="COPROPORPHYRINIGEN III OXIDASE"/>
    <property type="match status" value="1"/>
</dbReference>
<dbReference type="InterPro" id="IPR007197">
    <property type="entry name" value="rSAM"/>
</dbReference>
<dbReference type="InterPro" id="IPR034505">
    <property type="entry name" value="Coproporphyrinogen-III_oxidase"/>
</dbReference>
<dbReference type="PROSITE" id="PS51918">
    <property type="entry name" value="RADICAL_SAM"/>
    <property type="match status" value="1"/>
</dbReference>
<dbReference type="GO" id="GO:0006779">
    <property type="term" value="P:porphyrin-containing compound biosynthetic process"/>
    <property type="evidence" value="ECO:0007669"/>
    <property type="project" value="TreeGrafter"/>
</dbReference>
<dbReference type="GO" id="GO:0051539">
    <property type="term" value="F:4 iron, 4 sulfur cluster binding"/>
    <property type="evidence" value="ECO:0007669"/>
    <property type="project" value="TreeGrafter"/>
</dbReference>
<gene>
    <name evidence="3" type="ORF">E5982_06515</name>
</gene>
<dbReference type="CDD" id="cd01335">
    <property type="entry name" value="Radical_SAM"/>
    <property type="match status" value="1"/>
</dbReference>
<dbReference type="SFLD" id="SFLDS00029">
    <property type="entry name" value="Radical_SAM"/>
    <property type="match status" value="1"/>
</dbReference>
<dbReference type="SUPFAM" id="SSF102114">
    <property type="entry name" value="Radical SAM enzymes"/>
    <property type="match status" value="2"/>
</dbReference>
<proteinExistence type="predicted"/>
<dbReference type="InterPro" id="IPR006638">
    <property type="entry name" value="Elp3/MiaA/NifB-like_rSAM"/>
</dbReference>
<dbReference type="GO" id="GO:0003824">
    <property type="term" value="F:catalytic activity"/>
    <property type="evidence" value="ECO:0007669"/>
    <property type="project" value="InterPro"/>
</dbReference>
<dbReference type="PANTHER" id="PTHR13932:SF5">
    <property type="entry name" value="RADICAL S-ADENOSYL METHIONINE DOMAIN-CONTAINING PROTEIN 1, MITOCHONDRIAL"/>
    <property type="match status" value="1"/>
</dbReference>
<keyword evidence="4" id="KW-1185">Reference proteome</keyword>
<organism evidence="3 4">
    <name type="scientific">Parvibacter caecicola</name>
    <dbReference type="NCBI Taxonomy" id="747645"/>
    <lineage>
        <taxon>Bacteria</taxon>
        <taxon>Bacillati</taxon>
        <taxon>Actinomycetota</taxon>
        <taxon>Coriobacteriia</taxon>
        <taxon>Coriobacteriales</taxon>
        <taxon>Coriobacteriaceae</taxon>
        <taxon>Parvibacter</taxon>
    </lineage>
</organism>
<dbReference type="Proteomes" id="UP000309454">
    <property type="component" value="Unassembled WGS sequence"/>
</dbReference>
<comment type="caution">
    <text evidence="3">The sequence shown here is derived from an EMBL/GenBank/DDBJ whole genome shotgun (WGS) entry which is preliminary data.</text>
</comment>